<dbReference type="KEGG" id="lmd:METH_17415"/>
<evidence type="ECO:0000313" key="3">
    <source>
        <dbReference type="Proteomes" id="UP000018780"/>
    </source>
</evidence>
<evidence type="ECO:0008006" key="4">
    <source>
        <dbReference type="Google" id="ProtNLM"/>
    </source>
</evidence>
<dbReference type="InterPro" id="IPR026422">
    <property type="entry name" value="VPEID-CTERM"/>
</dbReference>
<protein>
    <recommendedName>
        <fullName evidence="4">VPEID-CTERM protein sorting domain-containing protein</fullName>
    </recommendedName>
</protein>
<dbReference type="Proteomes" id="UP000018780">
    <property type="component" value="Chromosome"/>
</dbReference>
<accession>V9VZM7</accession>
<dbReference type="AlphaFoldDB" id="V9VZM7"/>
<feature type="transmembrane region" description="Helical" evidence="1">
    <location>
        <begin position="54"/>
        <end position="72"/>
    </location>
</feature>
<gene>
    <name evidence="2" type="ORF">METH_17415</name>
</gene>
<dbReference type="NCBIfam" id="TIGR04161">
    <property type="entry name" value="VPEID-CTERM"/>
    <property type="match status" value="1"/>
</dbReference>
<dbReference type="EMBL" id="CP006773">
    <property type="protein sequence ID" value="AHD03244.1"/>
    <property type="molecule type" value="Genomic_DNA"/>
</dbReference>
<keyword evidence="1" id="KW-0812">Transmembrane</keyword>
<sequence length="81" mass="7852">MAGIGKKVGVCGASIALLSVLPTVLTAQSIGVDLGAVDVGIGGGRPASVPEIDASTGAMALAALAAALVLAWEVNRRRKAG</sequence>
<organism evidence="2 3">
    <name type="scientific">Leisingera methylohalidivorans DSM 14336</name>
    <dbReference type="NCBI Taxonomy" id="999552"/>
    <lineage>
        <taxon>Bacteria</taxon>
        <taxon>Pseudomonadati</taxon>
        <taxon>Pseudomonadota</taxon>
        <taxon>Alphaproteobacteria</taxon>
        <taxon>Rhodobacterales</taxon>
        <taxon>Roseobacteraceae</taxon>
        <taxon>Leisingera</taxon>
    </lineage>
</organism>
<evidence type="ECO:0000313" key="2">
    <source>
        <dbReference type="EMBL" id="AHD03244.1"/>
    </source>
</evidence>
<evidence type="ECO:0000256" key="1">
    <source>
        <dbReference type="SAM" id="Phobius"/>
    </source>
</evidence>
<reference evidence="2 3" key="1">
    <citation type="submission" date="2013-09" db="EMBL/GenBank/DDBJ databases">
        <authorList>
            <consortium name="DOE Joint Genome Institute"/>
            <person name="Klenk H.-P."/>
            <person name="Huntemann M."/>
            <person name="Han J."/>
            <person name="Chen A."/>
            <person name="Kyrpides N."/>
            <person name="Mavromatis K."/>
            <person name="Markowitz V."/>
            <person name="Palaniappan K."/>
            <person name="Ivanova N."/>
            <person name="Schaumberg A."/>
            <person name="Pati A."/>
            <person name="Liolios K."/>
            <person name="Nordberg H.P."/>
            <person name="Cantor M.N."/>
            <person name="Hua S.X."/>
            <person name="Woyke T."/>
        </authorList>
    </citation>
    <scope>NUCLEOTIDE SEQUENCE [LARGE SCALE GENOMIC DNA]</scope>
    <source>
        <strain evidence="2 3">DSM 14336</strain>
    </source>
</reference>
<dbReference type="RefSeq" id="WP_024091645.1">
    <property type="nucleotide sequence ID" value="NC_023135.1"/>
</dbReference>
<name>V9VZM7_9RHOB</name>
<keyword evidence="1" id="KW-0472">Membrane</keyword>
<keyword evidence="1" id="KW-1133">Transmembrane helix</keyword>
<dbReference type="HOGENOM" id="CLU_2569617_0_0_5"/>
<keyword evidence="3" id="KW-1185">Reference proteome</keyword>
<proteinExistence type="predicted"/>